<dbReference type="Proteomes" id="UP000515908">
    <property type="component" value="Chromosome 24"/>
</dbReference>
<feature type="region of interest" description="Disordered" evidence="1">
    <location>
        <begin position="433"/>
        <end position="452"/>
    </location>
</feature>
<keyword evidence="2" id="KW-0472">Membrane</keyword>
<protein>
    <submittedName>
        <fullName evidence="4">NUDIX domain containing protein, putative</fullName>
    </submittedName>
</protein>
<reference evidence="4 5" key="1">
    <citation type="submission" date="2020-08" db="EMBL/GenBank/DDBJ databases">
        <authorList>
            <person name="Newling K."/>
            <person name="Davey J."/>
            <person name="Forrester S."/>
        </authorList>
    </citation>
    <scope>NUCLEOTIDE SEQUENCE [LARGE SCALE GENOMIC DNA]</scope>
    <source>
        <strain evidence="5">Crithidia deanei Carvalho (ATCC PRA-265)</strain>
    </source>
</reference>
<feature type="region of interest" description="Disordered" evidence="1">
    <location>
        <begin position="460"/>
        <end position="518"/>
    </location>
</feature>
<sequence>MIPGQDVKFLLNVCNRMTERRLHVYTPGLRRSASVLLLRFSGETQRTVEQLFEGPRDSSAKPMDILQTLMKKMDNDAPSNLHLLFMKRADRTADRWSGQICFPGGSRDPEDVDDFDTACREVEETLGIPIRKSKDFIFLTRLRDYSVRSRVVDGRGLVQSRFLFLHVGAMTPLVRFASHQIDAVAWLPLSHLSPEYVHYDAICHPLSSFVQSDDADRRLILKELFPSAFIFFPSVYIVPQEEGEAARRSWSVWGLTLRSACELLTLGDRPPIDWPLFRSNSALLNYLVIYPYHGYYELSYQYYKGRAYLSCQLQYMKHLVFPNNNNKENRTWRKFFHGSRIERRSAILPTHTDALLYLVPESLTPEFTYGVLLLVCLCVGLMYSVASIIYTVATAVRIGLGLIDPDRVQERRKAYYEAHAPISVERERRRYAEQEAEIKEPEESGTKVAFDASALHQEEERQYLHASPKATDSPAADTKDTTAEEMKKETPPESQKPSEEYLYENENNSVDDVMKRYK</sequence>
<dbReference type="Gene3D" id="3.90.79.10">
    <property type="entry name" value="Nucleoside Triphosphate Pyrophosphohydrolase"/>
    <property type="match status" value="1"/>
</dbReference>
<evidence type="ECO:0000256" key="2">
    <source>
        <dbReference type="SAM" id="Phobius"/>
    </source>
</evidence>
<dbReference type="GO" id="GO:0010945">
    <property type="term" value="F:coenzyme A diphosphatase activity"/>
    <property type="evidence" value="ECO:0007669"/>
    <property type="project" value="InterPro"/>
</dbReference>
<dbReference type="PANTHER" id="PTHR12992:SF44">
    <property type="entry name" value="NUDIX HYDROLASE DOMAIN-CONTAINING PROTEIN"/>
    <property type="match status" value="1"/>
</dbReference>
<feature type="transmembrane region" description="Helical" evidence="2">
    <location>
        <begin position="367"/>
        <end position="393"/>
    </location>
</feature>
<dbReference type="Pfam" id="PF00293">
    <property type="entry name" value="NUDIX"/>
    <property type="match status" value="1"/>
</dbReference>
<dbReference type="PANTHER" id="PTHR12992">
    <property type="entry name" value="NUDIX HYDROLASE"/>
    <property type="match status" value="1"/>
</dbReference>
<proteinExistence type="predicted"/>
<dbReference type="PROSITE" id="PS51462">
    <property type="entry name" value="NUDIX"/>
    <property type="match status" value="1"/>
</dbReference>
<dbReference type="AlphaFoldDB" id="A0A7G2CRJ4"/>
<dbReference type="InterPro" id="IPR015797">
    <property type="entry name" value="NUDIX_hydrolase-like_dom_sf"/>
</dbReference>
<accession>A0A7G2CRJ4</accession>
<dbReference type="SUPFAM" id="SSF55811">
    <property type="entry name" value="Nudix"/>
    <property type="match status" value="1"/>
</dbReference>
<gene>
    <name evidence="4" type="ORF">ADEAN_000967400</name>
</gene>
<keyword evidence="2" id="KW-1133">Transmembrane helix</keyword>
<keyword evidence="2" id="KW-0812">Transmembrane</keyword>
<keyword evidence="5" id="KW-1185">Reference proteome</keyword>
<dbReference type="InterPro" id="IPR000086">
    <property type="entry name" value="NUDIX_hydrolase_dom"/>
</dbReference>
<dbReference type="EMBL" id="LR877168">
    <property type="protein sequence ID" value="CAD2222135.1"/>
    <property type="molecule type" value="Genomic_DNA"/>
</dbReference>
<dbReference type="VEuPathDB" id="TriTrypDB:ADEAN_000967400"/>
<dbReference type="CDD" id="cd03426">
    <property type="entry name" value="NUDIX_CoAse_Nudt7"/>
    <property type="match status" value="1"/>
</dbReference>
<name>A0A7G2CRJ4_9TRYP</name>
<organism evidence="4 5">
    <name type="scientific">Angomonas deanei</name>
    <dbReference type="NCBI Taxonomy" id="59799"/>
    <lineage>
        <taxon>Eukaryota</taxon>
        <taxon>Discoba</taxon>
        <taxon>Euglenozoa</taxon>
        <taxon>Kinetoplastea</taxon>
        <taxon>Metakinetoplastina</taxon>
        <taxon>Trypanosomatida</taxon>
        <taxon>Trypanosomatidae</taxon>
        <taxon>Strigomonadinae</taxon>
        <taxon>Angomonas</taxon>
    </lineage>
</organism>
<evidence type="ECO:0000259" key="3">
    <source>
        <dbReference type="PROSITE" id="PS51462"/>
    </source>
</evidence>
<feature type="domain" description="Nudix hydrolase" evidence="3">
    <location>
        <begin position="28"/>
        <end position="209"/>
    </location>
</feature>
<feature type="compositionally biased region" description="Basic and acidic residues" evidence="1">
    <location>
        <begin position="433"/>
        <end position="445"/>
    </location>
</feature>
<evidence type="ECO:0000313" key="4">
    <source>
        <dbReference type="EMBL" id="CAD2222135.1"/>
    </source>
</evidence>
<feature type="compositionally biased region" description="Basic and acidic residues" evidence="1">
    <location>
        <begin position="477"/>
        <end position="499"/>
    </location>
</feature>
<dbReference type="InterPro" id="IPR045121">
    <property type="entry name" value="CoAse"/>
</dbReference>
<evidence type="ECO:0000313" key="5">
    <source>
        <dbReference type="Proteomes" id="UP000515908"/>
    </source>
</evidence>
<evidence type="ECO:0000256" key="1">
    <source>
        <dbReference type="SAM" id="MobiDB-lite"/>
    </source>
</evidence>